<dbReference type="InterPro" id="IPR024455">
    <property type="entry name" value="Phage_capsid"/>
</dbReference>
<comment type="subcellular location">
    <subcellularLocation>
        <location evidence="1">Virion</location>
    </subcellularLocation>
</comment>
<protein>
    <recommendedName>
        <fullName evidence="2">Phage capsid-like C-terminal domain-containing protein</fullName>
    </recommendedName>
</protein>
<reference evidence="3 4" key="1">
    <citation type="submission" date="2013-09" db="EMBL/GenBank/DDBJ databases">
        <title>Genome sequencing of Phaeobacter antarcticus sp. nov. SM1211.</title>
        <authorList>
            <person name="Zhang X.-Y."/>
            <person name="Liu C."/>
            <person name="Chen X.-L."/>
            <person name="Xie B.-B."/>
            <person name="Qin Q.-L."/>
            <person name="Rong J.-C."/>
            <person name="Zhang Y.-Z."/>
        </authorList>
    </citation>
    <scope>NUCLEOTIDE SEQUENCE [LARGE SCALE GENOMIC DNA]</scope>
    <source>
        <strain evidence="3 4">SM1211</strain>
    </source>
</reference>
<organism evidence="3 4">
    <name type="scientific">Puniceibacterium antarcticum</name>
    <dbReference type="NCBI Taxonomy" id="1206336"/>
    <lineage>
        <taxon>Bacteria</taxon>
        <taxon>Pseudomonadati</taxon>
        <taxon>Pseudomonadota</taxon>
        <taxon>Alphaproteobacteria</taxon>
        <taxon>Rhodobacterales</taxon>
        <taxon>Paracoccaceae</taxon>
        <taxon>Puniceibacterium</taxon>
    </lineage>
</organism>
<dbReference type="OrthoDB" id="7754466at2"/>
<dbReference type="Gene3D" id="3.30.2400.10">
    <property type="entry name" value="Major capsid protein gp5"/>
    <property type="match status" value="1"/>
</dbReference>
<dbReference type="Proteomes" id="UP000231259">
    <property type="component" value="Unassembled WGS sequence"/>
</dbReference>
<feature type="domain" description="Phage capsid-like C-terminal" evidence="2">
    <location>
        <begin position="143"/>
        <end position="416"/>
    </location>
</feature>
<gene>
    <name evidence="3" type="ORF">P775_17460</name>
</gene>
<dbReference type="NCBIfam" id="TIGR01554">
    <property type="entry name" value="major_cap_HK97"/>
    <property type="match status" value="1"/>
</dbReference>
<evidence type="ECO:0000259" key="2">
    <source>
        <dbReference type="Pfam" id="PF05065"/>
    </source>
</evidence>
<dbReference type="Pfam" id="PF05065">
    <property type="entry name" value="Phage_capsid"/>
    <property type="match status" value="1"/>
</dbReference>
<dbReference type="SUPFAM" id="SSF56563">
    <property type="entry name" value="Major capsid protein gp5"/>
    <property type="match status" value="1"/>
</dbReference>
<evidence type="ECO:0000256" key="1">
    <source>
        <dbReference type="ARBA" id="ARBA00004328"/>
    </source>
</evidence>
<keyword evidence="4" id="KW-1185">Reference proteome</keyword>
<evidence type="ECO:0000313" key="3">
    <source>
        <dbReference type="EMBL" id="PIL18830.1"/>
    </source>
</evidence>
<dbReference type="RefSeq" id="WP_099912027.1">
    <property type="nucleotide sequence ID" value="NZ_AWWI01000120.1"/>
</dbReference>
<evidence type="ECO:0000313" key="4">
    <source>
        <dbReference type="Proteomes" id="UP000231259"/>
    </source>
</evidence>
<dbReference type="AlphaFoldDB" id="A0A2G8RBA9"/>
<dbReference type="InterPro" id="IPR054612">
    <property type="entry name" value="Phage_capsid-like_C"/>
</dbReference>
<name>A0A2G8RBA9_9RHOB</name>
<comment type="caution">
    <text evidence="3">The sequence shown here is derived from an EMBL/GenBank/DDBJ whole genome shotgun (WGS) entry which is preliminary data.</text>
</comment>
<sequence>MLESVKIARRQSEIRQNLAELVGKETPSEDEIRSMDKLDLEYRSNETRYRAALIAEDTERRDAGGELETRSAQEWANLMAGFELRQVALALDEGRQLDGHTAEIVTELRSAGGFRGIPVPWQALEVRAGETVASGTPNPIQTRPIIDRLFPDSVAARMGAQMISIDAGALEWPVTTSAVTAGWANGEASNVAGPTTYATTDRAMSPDHNLGIQMRITRKTLKQSGAALEQAVRRDMSGAMGAAMDQAAFLGTGANGQPLGVITGAATYGITSTAVNALASWGAFRSAVTRFMTANAAGSPDAVRAMIRPELWDYLDSVLITGTAVSEWDRLVKNLPSANIAMTNNGLAAPSGDPLATSSLLTTAAGGVAPIFIGAWGAVDMIRDPYSDAQSGGLRITALATMDVTVARPAQLELLTGLELAAA</sequence>
<accession>A0A2G8RBA9</accession>
<dbReference type="EMBL" id="AWWI01000120">
    <property type="protein sequence ID" value="PIL18830.1"/>
    <property type="molecule type" value="Genomic_DNA"/>
</dbReference>
<proteinExistence type="predicted"/>